<dbReference type="PANTHER" id="PTHR33713">
    <property type="entry name" value="ANTITOXIN YAFN-RELATED"/>
    <property type="match status" value="1"/>
</dbReference>
<dbReference type="InterPro" id="IPR036165">
    <property type="entry name" value="YefM-like_sf"/>
</dbReference>
<protein>
    <recommendedName>
        <fullName evidence="2">Antitoxin</fullName>
    </recommendedName>
</protein>
<keyword evidence="4" id="KW-1185">Reference proteome</keyword>
<evidence type="ECO:0000313" key="4">
    <source>
        <dbReference type="Proteomes" id="UP000216361"/>
    </source>
</evidence>
<comment type="function">
    <text evidence="2">Antitoxin component of a type II toxin-antitoxin (TA) system.</text>
</comment>
<dbReference type="PANTHER" id="PTHR33713:SF6">
    <property type="entry name" value="ANTITOXIN YEFM"/>
    <property type="match status" value="1"/>
</dbReference>
<dbReference type="SUPFAM" id="SSF143120">
    <property type="entry name" value="YefM-like"/>
    <property type="match status" value="1"/>
</dbReference>
<dbReference type="InterPro" id="IPR006442">
    <property type="entry name" value="Antitoxin_Phd/YefM"/>
</dbReference>
<gene>
    <name evidence="3" type="ORF">CHR90_14080</name>
</gene>
<sequence length="86" mass="9528">MRVVSSAEAQRHLDQLIEDVAQDSDYTIITRPDAPHAVLMSLDVFNGLMETAHLLRTPANAAHLEASLAEFHAAKTVQHPLNERDD</sequence>
<reference evidence="3 4" key="1">
    <citation type="submission" date="2017-07" db="EMBL/GenBank/DDBJ databases">
        <title>Elstera cyanobacteriorum sp. nov., a novel bacterium isolated from cyanobacterial aggregates in a eutrophic lake.</title>
        <authorList>
            <person name="Cai H."/>
        </authorList>
    </citation>
    <scope>NUCLEOTIDE SEQUENCE [LARGE SCALE GENOMIC DNA]</scope>
    <source>
        <strain evidence="3 4">TH019</strain>
    </source>
</reference>
<dbReference type="Gene3D" id="6.10.250.330">
    <property type="match status" value="1"/>
</dbReference>
<dbReference type="Proteomes" id="UP000216361">
    <property type="component" value="Unassembled WGS sequence"/>
</dbReference>
<evidence type="ECO:0000256" key="1">
    <source>
        <dbReference type="ARBA" id="ARBA00009981"/>
    </source>
</evidence>
<comment type="similarity">
    <text evidence="1 2">Belongs to the phD/YefM antitoxin family.</text>
</comment>
<dbReference type="Gene3D" id="3.40.1620.10">
    <property type="entry name" value="YefM-like domain"/>
    <property type="match status" value="1"/>
</dbReference>
<evidence type="ECO:0000256" key="2">
    <source>
        <dbReference type="RuleBase" id="RU362080"/>
    </source>
</evidence>
<evidence type="ECO:0000313" key="3">
    <source>
        <dbReference type="EMBL" id="OYQ18249.1"/>
    </source>
</evidence>
<name>A0A255XMQ8_9PROT</name>
<accession>A0A255XMQ8</accession>
<comment type="caution">
    <text evidence="3">The sequence shown here is derived from an EMBL/GenBank/DDBJ whole genome shotgun (WGS) entry which is preliminary data.</text>
</comment>
<dbReference type="InterPro" id="IPR051405">
    <property type="entry name" value="phD/YefM_antitoxin"/>
</dbReference>
<organism evidence="3 4">
    <name type="scientific">Elstera cyanobacteriorum</name>
    <dbReference type="NCBI Taxonomy" id="2022747"/>
    <lineage>
        <taxon>Bacteria</taxon>
        <taxon>Pseudomonadati</taxon>
        <taxon>Pseudomonadota</taxon>
        <taxon>Alphaproteobacteria</taxon>
        <taxon>Rhodospirillales</taxon>
        <taxon>Rhodospirillaceae</taxon>
        <taxon>Elstera</taxon>
    </lineage>
</organism>
<dbReference type="EMBL" id="NOXS01000033">
    <property type="protein sequence ID" value="OYQ18249.1"/>
    <property type="molecule type" value="Genomic_DNA"/>
</dbReference>
<dbReference type="AlphaFoldDB" id="A0A255XMQ8"/>
<proteinExistence type="inferred from homology"/>
<dbReference type="NCBIfam" id="TIGR01552">
    <property type="entry name" value="phd_fam"/>
    <property type="match status" value="1"/>
</dbReference>
<dbReference type="OrthoDB" id="9802003at2"/>
<dbReference type="Pfam" id="PF02604">
    <property type="entry name" value="PhdYeFM_antitox"/>
    <property type="match status" value="1"/>
</dbReference>